<accession>A0ABT5MKG1</accession>
<protein>
    <submittedName>
        <fullName evidence="2">Uncharacterized protein</fullName>
    </submittedName>
</protein>
<organism evidence="2 3">
    <name type="scientific">Curvibacter microcysteis</name>
    <dbReference type="NCBI Taxonomy" id="3026419"/>
    <lineage>
        <taxon>Bacteria</taxon>
        <taxon>Pseudomonadati</taxon>
        <taxon>Pseudomonadota</taxon>
        <taxon>Betaproteobacteria</taxon>
        <taxon>Burkholderiales</taxon>
        <taxon>Comamonadaceae</taxon>
        <taxon>Curvibacter</taxon>
    </lineage>
</organism>
<dbReference type="EMBL" id="JAQSIO010000004">
    <property type="protein sequence ID" value="MDD0815641.1"/>
    <property type="molecule type" value="Genomic_DNA"/>
</dbReference>
<evidence type="ECO:0000256" key="1">
    <source>
        <dbReference type="SAM" id="SignalP"/>
    </source>
</evidence>
<proteinExistence type="predicted"/>
<evidence type="ECO:0000313" key="2">
    <source>
        <dbReference type="EMBL" id="MDD0815641.1"/>
    </source>
</evidence>
<evidence type="ECO:0000313" key="3">
    <source>
        <dbReference type="Proteomes" id="UP001528672"/>
    </source>
</evidence>
<keyword evidence="1" id="KW-0732">Signal</keyword>
<comment type="caution">
    <text evidence="2">The sequence shown here is derived from an EMBL/GenBank/DDBJ whole genome shotgun (WGS) entry which is preliminary data.</text>
</comment>
<name>A0ABT5MKG1_9BURK</name>
<keyword evidence="3" id="KW-1185">Reference proteome</keyword>
<sequence>MPASIRLAPWRAALLSLGCGLALSAGAQSICSSDGQRAPSAVLERFIGADCEACWTASSPVPARGATVLDWIVPSSAQGDEAPLSAASTRDSLNRLQALHWPTELAGHTFSHTLTRTGTAPTPGRLRVAHGVAVADYLGVAIDWQPTRGPAQPPGPWTAWLLLVERLPAGTEGSPIARQLVRNSLSLSLPSAPTRAWQERRAMRLPEGAQPERLALVGWLQDGRGRMVAINETVCENTPAPGSSR</sequence>
<feature type="chain" id="PRO_5045132629" evidence="1">
    <location>
        <begin position="28"/>
        <end position="245"/>
    </location>
</feature>
<gene>
    <name evidence="2" type="ORF">PSQ39_13470</name>
</gene>
<feature type="signal peptide" evidence="1">
    <location>
        <begin position="1"/>
        <end position="27"/>
    </location>
</feature>
<dbReference type="RefSeq" id="WP_273927329.1">
    <property type="nucleotide sequence ID" value="NZ_JAQSIO010000004.1"/>
</dbReference>
<reference evidence="2 3" key="1">
    <citation type="submission" date="2023-02" db="EMBL/GenBank/DDBJ databases">
        <title>Bacterial whole genome sequence for Curvibacter sp. HBC28.</title>
        <authorList>
            <person name="Le V."/>
            <person name="Ko S.-R."/>
            <person name="Ahn C.-Y."/>
            <person name="Oh H.-M."/>
        </authorList>
    </citation>
    <scope>NUCLEOTIDE SEQUENCE [LARGE SCALE GENOMIC DNA]</scope>
    <source>
        <strain evidence="2 3">HBC28</strain>
    </source>
</reference>
<dbReference type="Proteomes" id="UP001528672">
    <property type="component" value="Unassembled WGS sequence"/>
</dbReference>